<feature type="domain" description="NB-ARC" evidence="5">
    <location>
        <begin position="219"/>
        <end position="386"/>
    </location>
</feature>
<keyword evidence="4" id="KW-0067">ATP-binding</keyword>
<dbReference type="PRINTS" id="PR00364">
    <property type="entry name" value="DISEASERSIST"/>
</dbReference>
<feature type="domain" description="Disease resistance N-terminal" evidence="6">
    <location>
        <begin position="56"/>
        <end position="146"/>
    </location>
</feature>
<dbReference type="PANTHER" id="PTHR36766">
    <property type="entry name" value="PLANT BROAD-SPECTRUM MILDEW RESISTANCE PROTEIN RPW8"/>
    <property type="match status" value="1"/>
</dbReference>
<evidence type="ECO:0000259" key="5">
    <source>
        <dbReference type="Pfam" id="PF00931"/>
    </source>
</evidence>
<protein>
    <submittedName>
        <fullName evidence="7">Uncharacterized protein</fullName>
    </submittedName>
</protein>
<dbReference type="InterPro" id="IPR002182">
    <property type="entry name" value="NB-ARC"/>
</dbReference>
<dbReference type="GO" id="GO:0043531">
    <property type="term" value="F:ADP binding"/>
    <property type="evidence" value="ECO:0007669"/>
    <property type="project" value="InterPro"/>
</dbReference>
<dbReference type="InterPro" id="IPR038005">
    <property type="entry name" value="RX-like_CC"/>
</dbReference>
<dbReference type="InterPro" id="IPR041118">
    <property type="entry name" value="Rx_N"/>
</dbReference>
<reference evidence="7 8" key="1">
    <citation type="journal article" date="2006" name="Science">
        <title>The genome of black cottonwood, Populus trichocarpa (Torr. &amp; Gray).</title>
        <authorList>
            <person name="Tuskan G.A."/>
            <person name="Difazio S."/>
            <person name="Jansson S."/>
            <person name="Bohlmann J."/>
            <person name="Grigoriev I."/>
            <person name="Hellsten U."/>
            <person name="Putnam N."/>
            <person name="Ralph S."/>
            <person name="Rombauts S."/>
            <person name="Salamov A."/>
            <person name="Schein J."/>
            <person name="Sterck L."/>
            <person name="Aerts A."/>
            <person name="Bhalerao R.R."/>
            <person name="Bhalerao R.P."/>
            <person name="Blaudez D."/>
            <person name="Boerjan W."/>
            <person name="Brun A."/>
            <person name="Brunner A."/>
            <person name="Busov V."/>
            <person name="Campbell M."/>
            <person name="Carlson J."/>
            <person name="Chalot M."/>
            <person name="Chapman J."/>
            <person name="Chen G.L."/>
            <person name="Cooper D."/>
            <person name="Coutinho P.M."/>
            <person name="Couturier J."/>
            <person name="Covert S."/>
            <person name="Cronk Q."/>
            <person name="Cunningham R."/>
            <person name="Davis J."/>
            <person name="Degroeve S."/>
            <person name="Dejardin A."/>
            <person name="Depamphilis C."/>
            <person name="Detter J."/>
            <person name="Dirks B."/>
            <person name="Dubchak I."/>
            <person name="Duplessis S."/>
            <person name="Ehlting J."/>
            <person name="Ellis B."/>
            <person name="Gendler K."/>
            <person name="Goodstein D."/>
            <person name="Gribskov M."/>
            <person name="Grimwood J."/>
            <person name="Groover A."/>
            <person name="Gunter L."/>
            <person name="Hamberger B."/>
            <person name="Heinze B."/>
            <person name="Helariutta Y."/>
            <person name="Henrissat B."/>
            <person name="Holligan D."/>
            <person name="Holt R."/>
            <person name="Huang W."/>
            <person name="Islam-Faridi N."/>
            <person name="Jones S."/>
            <person name="Jones-Rhoades M."/>
            <person name="Jorgensen R."/>
            <person name="Joshi C."/>
            <person name="Kangasjarvi J."/>
            <person name="Karlsson J."/>
            <person name="Kelleher C."/>
            <person name="Kirkpatrick R."/>
            <person name="Kirst M."/>
            <person name="Kohler A."/>
            <person name="Kalluri U."/>
            <person name="Larimer F."/>
            <person name="Leebens-Mack J."/>
            <person name="Leple J.C."/>
            <person name="Locascio P."/>
            <person name="Lou Y."/>
            <person name="Lucas S."/>
            <person name="Martin F."/>
            <person name="Montanini B."/>
            <person name="Napoli C."/>
            <person name="Nelson D.R."/>
            <person name="Nelson C."/>
            <person name="Nieminen K."/>
            <person name="Nilsson O."/>
            <person name="Pereda V."/>
            <person name="Peter G."/>
            <person name="Philippe R."/>
            <person name="Pilate G."/>
            <person name="Poliakov A."/>
            <person name="Razumovskaya J."/>
            <person name="Richardson P."/>
            <person name="Rinaldi C."/>
            <person name="Ritland K."/>
            <person name="Rouze P."/>
            <person name="Ryaboy D."/>
            <person name="Schmutz J."/>
            <person name="Schrader J."/>
            <person name="Segerman B."/>
            <person name="Shin H."/>
            <person name="Siddiqui A."/>
            <person name="Sterky F."/>
            <person name="Terry A."/>
            <person name="Tsai C.J."/>
            <person name="Uberbacher E."/>
            <person name="Unneberg P."/>
            <person name="Vahala J."/>
            <person name="Wall K."/>
            <person name="Wessler S."/>
            <person name="Yang G."/>
            <person name="Yin T."/>
            <person name="Douglas C."/>
            <person name="Marra M."/>
            <person name="Sandberg G."/>
            <person name="Van de Peer Y."/>
            <person name="Rokhsar D."/>
        </authorList>
    </citation>
    <scope>NUCLEOTIDE SEQUENCE [LARGE SCALE GENOMIC DNA]</scope>
    <source>
        <strain evidence="8">cv. Nisqually</strain>
    </source>
</reference>
<dbReference type="AlphaFoldDB" id="A0A3N7G6B0"/>
<dbReference type="Gene3D" id="1.20.5.4130">
    <property type="match status" value="1"/>
</dbReference>
<dbReference type="SUPFAM" id="SSF52540">
    <property type="entry name" value="P-loop containing nucleoside triphosphate hydrolases"/>
    <property type="match status" value="1"/>
</dbReference>
<dbReference type="Pfam" id="PF18052">
    <property type="entry name" value="Rx_N"/>
    <property type="match status" value="1"/>
</dbReference>
<dbReference type="PANTHER" id="PTHR36766:SF50">
    <property type="entry name" value="DISEASE RESISTANCE PROTEIN RGA3"/>
    <property type="match status" value="1"/>
</dbReference>
<keyword evidence="1" id="KW-0677">Repeat</keyword>
<keyword evidence="2" id="KW-0547">Nucleotide-binding</keyword>
<dbReference type="GO" id="GO:0006952">
    <property type="term" value="P:defense response"/>
    <property type="evidence" value="ECO:0007669"/>
    <property type="project" value="UniProtKB-KW"/>
</dbReference>
<dbReference type="Pfam" id="PF00931">
    <property type="entry name" value="NB-ARC"/>
    <property type="match status" value="1"/>
</dbReference>
<organism evidence="7 8">
    <name type="scientific">Populus trichocarpa</name>
    <name type="common">Western balsam poplar</name>
    <name type="synonym">Populus balsamifera subsp. trichocarpa</name>
    <dbReference type="NCBI Taxonomy" id="3694"/>
    <lineage>
        <taxon>Eukaryota</taxon>
        <taxon>Viridiplantae</taxon>
        <taxon>Streptophyta</taxon>
        <taxon>Embryophyta</taxon>
        <taxon>Tracheophyta</taxon>
        <taxon>Spermatophyta</taxon>
        <taxon>Magnoliopsida</taxon>
        <taxon>eudicotyledons</taxon>
        <taxon>Gunneridae</taxon>
        <taxon>Pentapetalae</taxon>
        <taxon>rosids</taxon>
        <taxon>fabids</taxon>
        <taxon>Malpighiales</taxon>
        <taxon>Salicaceae</taxon>
        <taxon>Saliceae</taxon>
        <taxon>Populus</taxon>
    </lineage>
</organism>
<dbReference type="EMBL" id="CM009306">
    <property type="protein sequence ID" value="RQP02373.1"/>
    <property type="molecule type" value="Genomic_DNA"/>
</dbReference>
<keyword evidence="3" id="KW-0611">Plant defense</keyword>
<dbReference type="Proteomes" id="UP000006729">
    <property type="component" value="Chromosome 17"/>
</dbReference>
<name>A0A3N7G6B0_POPTR</name>
<keyword evidence="8" id="KW-1185">Reference proteome</keyword>
<evidence type="ECO:0000313" key="7">
    <source>
        <dbReference type="EMBL" id="RQP02373.1"/>
    </source>
</evidence>
<evidence type="ECO:0000259" key="6">
    <source>
        <dbReference type="Pfam" id="PF18052"/>
    </source>
</evidence>
<gene>
    <name evidence="7" type="ORF">POPTR_017G144066</name>
</gene>
<evidence type="ECO:0000256" key="2">
    <source>
        <dbReference type="ARBA" id="ARBA00022741"/>
    </source>
</evidence>
<dbReference type="Gene3D" id="3.40.50.300">
    <property type="entry name" value="P-loop containing nucleotide triphosphate hydrolases"/>
    <property type="match status" value="1"/>
</dbReference>
<proteinExistence type="predicted"/>
<dbReference type="CDD" id="cd14798">
    <property type="entry name" value="RX-CC_like"/>
    <property type="match status" value="1"/>
</dbReference>
<evidence type="ECO:0000256" key="4">
    <source>
        <dbReference type="ARBA" id="ARBA00022840"/>
    </source>
</evidence>
<dbReference type="GO" id="GO:0005524">
    <property type="term" value="F:ATP binding"/>
    <property type="evidence" value="ECO:0007669"/>
    <property type="project" value="UniProtKB-KW"/>
</dbReference>
<dbReference type="InterPro" id="IPR027417">
    <property type="entry name" value="P-loop_NTPase"/>
</dbReference>
<evidence type="ECO:0000256" key="1">
    <source>
        <dbReference type="ARBA" id="ARBA00022737"/>
    </source>
</evidence>
<sequence>MEPLYILIKKTQRLLLSTQKRKRNSTLISIIFFPIKHFLPSLKKKMAEAFAAEIAKSILWKLGSFSVQEFCLAWGLEADIAGLEKRLKAINAVLSDAEQKQSKNERIRFWLNDLTEVLHDGEDMLDEIECGTLRREVVKTTGSTSRKVRHFFSSSNKIAFRLRMGHKIKSIIERLAEISSLKSDFNLSEQTSDCGHVLHDETEINRSFESFSGLIGRDEDTERIINLLITPFKVGDAHPLVLSIVGMGGLGKTSLAKSVCDAENVKSHFELKMEACVSDDFSLKHVIQRIIKSATGERCADLDAGELNKKLEEILKGKKYLLLLDDVWNEDAQKWLLLKPSLSKGADGSKIIVTTRSQRVAEIMDTVPAYDLSLLGQEDCLSLFYKWS</sequence>
<accession>A0A3N7G6B0</accession>
<evidence type="ECO:0000256" key="3">
    <source>
        <dbReference type="ARBA" id="ARBA00022821"/>
    </source>
</evidence>
<evidence type="ECO:0000313" key="8">
    <source>
        <dbReference type="Proteomes" id="UP000006729"/>
    </source>
</evidence>
<dbReference type="InParanoid" id="A0A3N7G6B0"/>
<dbReference type="FunFam" id="3.40.50.300:FF:001091">
    <property type="entry name" value="Probable disease resistance protein At1g61300"/>
    <property type="match status" value="1"/>
</dbReference>